<proteinExistence type="predicted"/>
<dbReference type="Proteomes" id="UP000187429">
    <property type="component" value="Unassembled WGS sequence"/>
</dbReference>
<dbReference type="EMBL" id="LSSM01002611">
    <property type="protein sequence ID" value="OMJ21024.1"/>
    <property type="molecule type" value="Genomic_DNA"/>
</dbReference>
<reference evidence="3" key="1">
    <citation type="submission" date="2017-01" db="EMBL/GenBank/DDBJ databases">
        <authorList>
            <person name="Wang Y."/>
            <person name="White M."/>
            <person name="Kvist S."/>
            <person name="Moncalvo J.-M."/>
        </authorList>
    </citation>
    <scope>NUCLEOTIDE SEQUENCE [LARGE SCALE GENOMIC DNA]</scope>
    <source>
        <strain evidence="3">ID-206-W2</strain>
    </source>
</reference>
<organism evidence="2 3">
    <name type="scientific">Smittium culicis</name>
    <dbReference type="NCBI Taxonomy" id="133412"/>
    <lineage>
        <taxon>Eukaryota</taxon>
        <taxon>Fungi</taxon>
        <taxon>Fungi incertae sedis</taxon>
        <taxon>Zoopagomycota</taxon>
        <taxon>Kickxellomycotina</taxon>
        <taxon>Harpellomycetes</taxon>
        <taxon>Harpellales</taxon>
        <taxon>Legeriomycetaceae</taxon>
        <taxon>Smittium</taxon>
    </lineage>
</organism>
<accession>A0A1R1Y2L7</accession>
<feature type="region of interest" description="Disordered" evidence="1">
    <location>
        <begin position="26"/>
        <end position="57"/>
    </location>
</feature>
<feature type="compositionally biased region" description="Basic and acidic residues" evidence="1">
    <location>
        <begin position="42"/>
        <end position="57"/>
    </location>
</feature>
<feature type="compositionally biased region" description="Low complexity" evidence="1">
    <location>
        <begin position="188"/>
        <end position="197"/>
    </location>
</feature>
<dbReference type="OrthoDB" id="5667868at2759"/>
<evidence type="ECO:0000256" key="1">
    <source>
        <dbReference type="SAM" id="MobiDB-lite"/>
    </source>
</evidence>
<sequence>MNDMTKSSLKFSLPEQAMLVFSTPSASLSKHDTLKTNPNKTWKHDTPKISGDDKYLSKNESSEQIIPLLIDKVSSDEDIESNVGREEVEPQKTKSINIKSIERDYSHDSSSIAGSSSPIEIKKEYLAPRSNIFESSEGNNIPSEHDVMAEKARLGKISEKEFMDYVSKVDCAPQGSNLAGMDLDSDPPDQSSSGIEI</sequence>
<evidence type="ECO:0000313" key="2">
    <source>
        <dbReference type="EMBL" id="OMJ21024.1"/>
    </source>
</evidence>
<evidence type="ECO:0000313" key="3">
    <source>
        <dbReference type="Proteomes" id="UP000187429"/>
    </source>
</evidence>
<dbReference type="AlphaFoldDB" id="A0A1R1Y2L7"/>
<name>A0A1R1Y2L7_9FUNG</name>
<gene>
    <name evidence="2" type="ORF">AYI69_g5997</name>
</gene>
<comment type="caution">
    <text evidence="2">The sequence shown here is derived from an EMBL/GenBank/DDBJ whole genome shotgun (WGS) entry which is preliminary data.</text>
</comment>
<keyword evidence="3" id="KW-1185">Reference proteome</keyword>
<feature type="region of interest" description="Disordered" evidence="1">
    <location>
        <begin position="173"/>
        <end position="197"/>
    </location>
</feature>
<protein>
    <submittedName>
        <fullName evidence="2">Uncharacterized protein</fullName>
    </submittedName>
</protein>